<accession>A0AAE3EWZ4</accession>
<evidence type="ECO:0000256" key="2">
    <source>
        <dbReference type="SAM" id="SignalP"/>
    </source>
</evidence>
<dbReference type="GO" id="GO:0009279">
    <property type="term" value="C:cell outer membrane"/>
    <property type="evidence" value="ECO:0007669"/>
    <property type="project" value="TreeGrafter"/>
</dbReference>
<evidence type="ECO:0000259" key="3">
    <source>
        <dbReference type="Pfam" id="PF19838"/>
    </source>
</evidence>
<dbReference type="Proteomes" id="UP001200642">
    <property type="component" value="Unassembled WGS sequence"/>
</dbReference>
<protein>
    <submittedName>
        <fullName evidence="4">LPS-assembly protein LptD</fullName>
    </submittedName>
</protein>
<dbReference type="GO" id="GO:1990351">
    <property type="term" value="C:transporter complex"/>
    <property type="evidence" value="ECO:0007669"/>
    <property type="project" value="TreeGrafter"/>
</dbReference>
<dbReference type="PANTHER" id="PTHR30189">
    <property type="entry name" value="LPS-ASSEMBLY PROTEIN"/>
    <property type="match status" value="1"/>
</dbReference>
<dbReference type="Pfam" id="PF19838">
    <property type="entry name" value="LptD_2"/>
    <property type="match status" value="1"/>
</dbReference>
<feature type="region of interest" description="Disordered" evidence="1">
    <location>
        <begin position="755"/>
        <end position="790"/>
    </location>
</feature>
<keyword evidence="5" id="KW-1185">Reference proteome</keyword>
<feature type="compositionally biased region" description="Low complexity" evidence="1">
    <location>
        <begin position="761"/>
        <end position="770"/>
    </location>
</feature>
<dbReference type="RefSeq" id="WP_317902406.1">
    <property type="nucleotide sequence ID" value="NZ_JAIRBC010000014.1"/>
</dbReference>
<evidence type="ECO:0000256" key="1">
    <source>
        <dbReference type="SAM" id="MobiDB-lite"/>
    </source>
</evidence>
<comment type="caution">
    <text evidence="4">The sequence shown here is derived from an EMBL/GenBank/DDBJ whole genome shotgun (WGS) entry which is preliminary data.</text>
</comment>
<sequence length="899" mass="101410">MQSNKRHLLLSVLLFSVAAIVFAQENPVQALPIRAIGDTIQAPILTSKLMLKDSTLSDSTQLDSLPSKKPLLLDQIKYKAKDYVKLSQKEQKIYLYNEAELYYQDTELKAGIIVMDYIKNEVYAGRIKDSTGTYTQLPFFKQGSNEVRPDSIRFNFDTQKALIWNSRTEQQAGLGQLGSDNMNVFAEITKKENDSVYFLSEGRLTTSKDTIDPDYYIRVRKAKFVPKKKIIAGFSNMYLLDIPTPIAVPFAYFPMGVGPAAGVIMPTFGNDKTRGYFLQNGGYYLPINDNVDVSLTGDLYSNGSYGLWAQSMYSKRYKYRGTINIRYENQVNSQKGFDDYSRSTNYNIQISHSQDQKSSPDSRFSASVNLGSSQYYRNSLNQNNLPNTQNNNLSSSVSYSKTFPSYPSVNMSITATHNQNTNTKAINMTLPTVQASLERIYPFAKRDGIKKGVFQNINFQYSVTGENRIQTVDSLFFKPGMFDNAKTGARHSIPISTNFKIAKHFSVTVGGSYDDIWTLKTFDKMYNAETDKVVLDTISGFDRYGTYNLSTSVGTTLYGTFNLGEDKKIQAIRHVMRPSLSYGYAPSYDQYYDAYLDGDGNMVQYSRFENTLYGAPGLYSSSAMSFSLANTLEAKVRDKDSTATEPKKITLLNSFNLNTSYNFEADSLQLSPVNLTAGTNILDNKMSINFSASLDPYAIDNNGVRINTFNINNGGSLFRLTRANMNVGYTLSSKTFDKSKKDEDEIESDYVAASGGRTDDLFGTTDDFGGQRPQTDAENEGEPDNPAYGTKLPWDLRLAYTVSYSNFSRQNEFSNNSLMFSGNIQLSPKWKVGASSGYDFKNMGFTLTQLRFERDLKSFKMNFNWTPFGNYERWYFFIGIKSSLLSDLKWESRSQPARR</sequence>
<keyword evidence="2" id="KW-0732">Signal</keyword>
<name>A0AAE3EWZ4_9FLAO</name>
<evidence type="ECO:0000313" key="4">
    <source>
        <dbReference type="EMBL" id="MCG2461261.1"/>
    </source>
</evidence>
<organism evidence="4 5">
    <name type="scientific">Cerina litoralis</name>
    <dbReference type="NCBI Taxonomy" id="2874477"/>
    <lineage>
        <taxon>Bacteria</taxon>
        <taxon>Pseudomonadati</taxon>
        <taxon>Bacteroidota</taxon>
        <taxon>Flavobacteriia</taxon>
        <taxon>Flavobacteriales</taxon>
        <taxon>Flavobacteriaceae</taxon>
        <taxon>Cerina</taxon>
    </lineage>
</organism>
<reference evidence="4" key="1">
    <citation type="submission" date="2023-02" db="EMBL/GenBank/DDBJ databases">
        <title>Genome of Flavobacteriaceae gen. nov. sp. strain F89.</title>
        <authorList>
            <person name="Wang Y."/>
        </authorList>
    </citation>
    <scope>NUCLEOTIDE SEQUENCE</scope>
    <source>
        <strain evidence="4">F89</strain>
    </source>
</reference>
<dbReference type="EMBL" id="JAIRBC010000014">
    <property type="protein sequence ID" value="MCG2461261.1"/>
    <property type="molecule type" value="Genomic_DNA"/>
</dbReference>
<dbReference type="PANTHER" id="PTHR30189:SF1">
    <property type="entry name" value="LPS-ASSEMBLY PROTEIN LPTD"/>
    <property type="match status" value="1"/>
</dbReference>
<dbReference type="AlphaFoldDB" id="A0AAE3EWZ4"/>
<dbReference type="InterPro" id="IPR045659">
    <property type="entry name" value="LptD_2"/>
</dbReference>
<feature type="signal peptide" evidence="2">
    <location>
        <begin position="1"/>
        <end position="23"/>
    </location>
</feature>
<proteinExistence type="predicted"/>
<evidence type="ECO:0000313" key="5">
    <source>
        <dbReference type="Proteomes" id="UP001200642"/>
    </source>
</evidence>
<feature type="chain" id="PRO_5041941533" evidence="2">
    <location>
        <begin position="24"/>
        <end position="899"/>
    </location>
</feature>
<dbReference type="InterPro" id="IPR050218">
    <property type="entry name" value="LptD"/>
</dbReference>
<gene>
    <name evidence="4" type="ORF">K8352_10915</name>
</gene>
<feature type="domain" description="LPS-assembly protein LptD central" evidence="3">
    <location>
        <begin position="230"/>
        <end position="697"/>
    </location>
</feature>